<gene>
    <name evidence="2" type="ORF">BFP71_07630</name>
</gene>
<name>A0A1E5SJZ6_9BACT</name>
<feature type="transmembrane region" description="Helical" evidence="1">
    <location>
        <begin position="74"/>
        <end position="94"/>
    </location>
</feature>
<dbReference type="OrthoDB" id="1122768at2"/>
<proteinExistence type="predicted"/>
<comment type="caution">
    <text evidence="2">The sequence shown here is derived from an EMBL/GenBank/DDBJ whole genome shotgun (WGS) entry which is preliminary data.</text>
</comment>
<evidence type="ECO:0000313" key="3">
    <source>
        <dbReference type="Proteomes" id="UP000095552"/>
    </source>
</evidence>
<keyword evidence="1" id="KW-0472">Membrane</keyword>
<evidence type="ECO:0000256" key="1">
    <source>
        <dbReference type="SAM" id="Phobius"/>
    </source>
</evidence>
<evidence type="ECO:0000313" key="2">
    <source>
        <dbReference type="EMBL" id="OEJ99449.1"/>
    </source>
</evidence>
<feature type="transmembrane region" description="Helical" evidence="1">
    <location>
        <begin position="14"/>
        <end position="32"/>
    </location>
</feature>
<dbReference type="Proteomes" id="UP000095552">
    <property type="component" value="Unassembled WGS sequence"/>
</dbReference>
<keyword evidence="3" id="KW-1185">Reference proteome</keyword>
<feature type="transmembrane region" description="Helical" evidence="1">
    <location>
        <begin position="38"/>
        <end position="54"/>
    </location>
</feature>
<dbReference type="EMBL" id="MDGQ01000005">
    <property type="protein sequence ID" value="OEJ99449.1"/>
    <property type="molecule type" value="Genomic_DNA"/>
</dbReference>
<dbReference type="RefSeq" id="WP_069834910.1">
    <property type="nucleotide sequence ID" value="NZ_MDGQ01000005.1"/>
</dbReference>
<organism evidence="2 3">
    <name type="scientific">Roseivirga misakiensis</name>
    <dbReference type="NCBI Taxonomy" id="1563681"/>
    <lineage>
        <taxon>Bacteria</taxon>
        <taxon>Pseudomonadati</taxon>
        <taxon>Bacteroidota</taxon>
        <taxon>Cytophagia</taxon>
        <taxon>Cytophagales</taxon>
        <taxon>Roseivirgaceae</taxon>
        <taxon>Roseivirga</taxon>
    </lineage>
</organism>
<reference evidence="2 3" key="1">
    <citation type="submission" date="2016-08" db="EMBL/GenBank/DDBJ databases">
        <title>Draft genome of Fabibacter sp. strain SK-8.</title>
        <authorList>
            <person name="Wong S.-K."/>
            <person name="Hamasaki K."/>
            <person name="Yoshizawa S."/>
        </authorList>
    </citation>
    <scope>NUCLEOTIDE SEQUENCE [LARGE SCALE GENOMIC DNA]</scope>
    <source>
        <strain evidence="2 3">SK-8</strain>
    </source>
</reference>
<sequence>MEDQLTTGQVAKKWGLIYGLVATVINLIPLLLEVQPPWWQVVNVIVAIVIYALATKEFKTENGGYMSFGKGFKISMIAALIGGAIRNVVNYIYIKFIDPTVMERMQQAVVDSWRDQGMSEEQIEQMSGLSSGLSNPEIALILGYVVVLLGGLIWGAIVSAINKNEAEDF</sequence>
<keyword evidence="1" id="KW-0812">Transmembrane</keyword>
<dbReference type="InterPro" id="IPR025250">
    <property type="entry name" value="DUF4199"/>
</dbReference>
<keyword evidence="1" id="KW-1133">Transmembrane helix</keyword>
<dbReference type="AlphaFoldDB" id="A0A1E5SJZ6"/>
<accession>A0A1E5SJZ6</accession>
<dbReference type="STRING" id="1563681.BFP71_07630"/>
<dbReference type="Pfam" id="PF13858">
    <property type="entry name" value="DUF4199"/>
    <property type="match status" value="1"/>
</dbReference>
<evidence type="ECO:0008006" key="4">
    <source>
        <dbReference type="Google" id="ProtNLM"/>
    </source>
</evidence>
<protein>
    <recommendedName>
        <fullName evidence="4">DUF4199 domain-containing protein</fullName>
    </recommendedName>
</protein>
<feature type="transmembrane region" description="Helical" evidence="1">
    <location>
        <begin position="138"/>
        <end position="161"/>
    </location>
</feature>